<evidence type="ECO:0000313" key="11">
    <source>
        <dbReference type="EnsemblMetazoa" id="RPRC017732-PA"/>
    </source>
</evidence>
<dbReference type="PANTHER" id="PTHR28670">
    <property type="entry name" value="UV-STIMULATED SCAFFOLD PROTEIN A"/>
    <property type="match status" value="1"/>
</dbReference>
<dbReference type="InterPro" id="IPR016024">
    <property type="entry name" value="ARM-type_fold"/>
</dbReference>
<feature type="domain" description="UV-stimulated scaffold protein A C-terminal" evidence="10">
    <location>
        <begin position="410"/>
        <end position="516"/>
    </location>
</feature>
<keyword evidence="5" id="KW-0227">DNA damage</keyword>
<evidence type="ECO:0000256" key="5">
    <source>
        <dbReference type="ARBA" id="ARBA00022763"/>
    </source>
</evidence>
<keyword evidence="8" id="KW-0175">Coiled coil</keyword>
<keyword evidence="9" id="KW-0234">DNA repair</keyword>
<dbReference type="Pfam" id="PF09740">
    <property type="entry name" value="DUF2043"/>
    <property type="match status" value="1"/>
</dbReference>
<dbReference type="AlphaFoldDB" id="A0A905QWC5"/>
<accession>A0A905QWC5</accession>
<evidence type="ECO:0000256" key="9">
    <source>
        <dbReference type="ARBA" id="ARBA00023204"/>
    </source>
</evidence>
<dbReference type="EMBL" id="ACPB03000064">
    <property type="status" value="NOT_ANNOTATED_CDS"/>
    <property type="molecule type" value="Genomic_DNA"/>
</dbReference>
<keyword evidence="3" id="KW-0158">Chromosome</keyword>
<dbReference type="InterPro" id="IPR018610">
    <property type="entry name" value="UVSSA"/>
</dbReference>
<dbReference type="InterPro" id="IPR049431">
    <property type="entry name" value="UVSSA_C"/>
</dbReference>
<dbReference type="Proteomes" id="UP000015103">
    <property type="component" value="Unassembled WGS sequence"/>
</dbReference>
<evidence type="ECO:0000256" key="8">
    <source>
        <dbReference type="ARBA" id="ARBA00023054"/>
    </source>
</evidence>
<dbReference type="InterPro" id="IPR049408">
    <property type="entry name" value="UVSSA_N_a-solenoid_rpt"/>
</dbReference>
<dbReference type="GO" id="GO:0006283">
    <property type="term" value="P:transcription-coupled nucleotide-excision repair"/>
    <property type="evidence" value="ECO:0007669"/>
    <property type="project" value="TreeGrafter"/>
</dbReference>
<dbReference type="GO" id="GO:0005694">
    <property type="term" value="C:chromosome"/>
    <property type="evidence" value="ECO:0007669"/>
    <property type="project" value="UniProtKB-SubCell"/>
</dbReference>
<evidence type="ECO:0000256" key="6">
    <source>
        <dbReference type="ARBA" id="ARBA00022771"/>
    </source>
</evidence>
<organism evidence="11 12">
    <name type="scientific">Rhodnius prolixus</name>
    <name type="common">Triatomid bug</name>
    <dbReference type="NCBI Taxonomy" id="13249"/>
    <lineage>
        <taxon>Eukaryota</taxon>
        <taxon>Metazoa</taxon>
        <taxon>Ecdysozoa</taxon>
        <taxon>Arthropoda</taxon>
        <taxon>Hexapoda</taxon>
        <taxon>Insecta</taxon>
        <taxon>Pterygota</taxon>
        <taxon>Neoptera</taxon>
        <taxon>Paraneoptera</taxon>
        <taxon>Hemiptera</taxon>
        <taxon>Heteroptera</taxon>
        <taxon>Panheteroptera</taxon>
        <taxon>Cimicomorpha</taxon>
        <taxon>Reduviidae</taxon>
        <taxon>Triatominae</taxon>
        <taxon>Rhodnius</taxon>
    </lineage>
</organism>
<dbReference type="GO" id="GO:0009411">
    <property type="term" value="P:response to UV"/>
    <property type="evidence" value="ECO:0007669"/>
    <property type="project" value="InterPro"/>
</dbReference>
<dbReference type="GO" id="GO:0000993">
    <property type="term" value="F:RNA polymerase II complex binding"/>
    <property type="evidence" value="ECO:0007669"/>
    <property type="project" value="TreeGrafter"/>
</dbReference>
<dbReference type="GeneID" id="141456677"/>
<dbReference type="GO" id="GO:0008270">
    <property type="term" value="F:zinc ion binding"/>
    <property type="evidence" value="ECO:0007669"/>
    <property type="project" value="UniProtKB-KW"/>
</dbReference>
<comment type="similarity">
    <text evidence="2">Belongs to the UVSSA family.</text>
</comment>
<name>A0A905QWC5_RHOPR</name>
<dbReference type="RefSeq" id="XP_073988958.1">
    <property type="nucleotide sequence ID" value="XM_074132857.1"/>
</dbReference>
<reference evidence="11" key="1">
    <citation type="submission" date="2022-10" db="UniProtKB">
        <authorList>
            <consortium name="EnsemblMetazoa"/>
        </authorList>
    </citation>
    <scope>IDENTIFICATION</scope>
</reference>
<evidence type="ECO:0000256" key="1">
    <source>
        <dbReference type="ARBA" id="ARBA00004286"/>
    </source>
</evidence>
<dbReference type="SUPFAM" id="SSF48371">
    <property type="entry name" value="ARM repeat"/>
    <property type="match status" value="1"/>
</dbReference>
<keyword evidence="7" id="KW-0862">Zinc</keyword>
<keyword evidence="12" id="KW-1185">Reference proteome</keyword>
<evidence type="ECO:0000259" key="10">
    <source>
        <dbReference type="Pfam" id="PF09740"/>
    </source>
</evidence>
<evidence type="ECO:0000313" key="12">
    <source>
        <dbReference type="Proteomes" id="UP000015103"/>
    </source>
</evidence>
<keyword evidence="6" id="KW-0863">Zinc-finger</keyword>
<evidence type="ECO:0000256" key="4">
    <source>
        <dbReference type="ARBA" id="ARBA00022723"/>
    </source>
</evidence>
<keyword evidence="4" id="KW-0479">Metal-binding</keyword>
<dbReference type="EnsemblMetazoa" id="RPRC017732-RA">
    <property type="protein sequence ID" value="RPRC017732-PA"/>
    <property type="gene ID" value="RPRC017732"/>
</dbReference>
<evidence type="ECO:0000256" key="3">
    <source>
        <dbReference type="ARBA" id="ARBA00022454"/>
    </source>
</evidence>
<protein>
    <submittedName>
        <fullName evidence="11">UV-stimulated scaffold protein A C-terminal domain-containing protein</fullName>
    </submittedName>
</protein>
<sequence>MECNDDTKREIKTLIEKLTHSGKDSLNVDQLKRINTISSLSDKNVEVIFKELIKLFEKKHAEVRFSVVQLCDELFTNNDKFRTLLLDNIRIFLKYTFEEALPPPKLVAQKLLKLAITCIDKWHTKFGKSVYKLDTAYKYLKKAKNVDFEIKDIVDPKKRMEEKEKESRTLLINKELLKKATLEIDDMKFEMDATVTTLESCFSLLLPTPEEFNVDAQQNVNEVCSSDFEMRLFGVIDPRHTVKIEFDKNRKIEIKETEENSDILSAAKEAFTVIINRFLPKIKAWVELLYKVNDKTDNRSTLMKQALAQEKKLNRLVTQYNMLKVLPLVDENEVSSDSDLEEVVLPKLDKTSQQREEIGFLSDSLGLGKDKSEMFNDKQRQTNCDSDDTKKKIKSFEKMSERKKELLKIAPKRPFDIDLYHWEDEKLPTPTILPVNCEGSKFWCGGTLEDFSEIPVPGGSSALRTRVIEFSGEYVPITRACMAPLPSGKLCPRKDRIKCPFHGLIVDRDEKGSVISEEDKQKVASQPLKPVVPEWQDPKLLAELKASIGIDLKMPERGKRKRKVKHPGLTDLNAGKKTVKARLSKKIFNKASAKRVAAVMNNLDRKKHKDKFGDQFNYVHDTC</sequence>
<evidence type="ECO:0000256" key="2">
    <source>
        <dbReference type="ARBA" id="ARBA00009240"/>
    </source>
</evidence>
<comment type="subcellular location">
    <subcellularLocation>
        <location evidence="1">Chromosome</location>
    </subcellularLocation>
</comment>
<evidence type="ECO:0000256" key="7">
    <source>
        <dbReference type="ARBA" id="ARBA00022833"/>
    </source>
</evidence>
<dbReference type="Pfam" id="PF20867">
    <property type="entry name" value="UVSSA_N"/>
    <property type="match status" value="1"/>
</dbReference>
<dbReference type="PANTHER" id="PTHR28670:SF1">
    <property type="entry name" value="UV-STIMULATED SCAFFOLD PROTEIN A"/>
    <property type="match status" value="1"/>
</dbReference>
<proteinExistence type="inferred from homology"/>